<dbReference type="Pfam" id="PF00107">
    <property type="entry name" value="ADH_zinc_N"/>
    <property type="match status" value="1"/>
</dbReference>
<dbReference type="SUPFAM" id="SSF51735">
    <property type="entry name" value="NAD(P)-binding Rossmann-fold domains"/>
    <property type="match status" value="1"/>
</dbReference>
<protein>
    <submittedName>
        <fullName evidence="4">SRPBCC family protein</fullName>
    </submittedName>
</protein>
<dbReference type="PANTHER" id="PTHR48106">
    <property type="entry name" value="QUINONE OXIDOREDUCTASE PIG3-RELATED"/>
    <property type="match status" value="1"/>
</dbReference>
<dbReference type="RefSeq" id="WP_301812871.1">
    <property type="nucleotide sequence ID" value="NZ_JAUJZH010000018.1"/>
</dbReference>
<keyword evidence="1" id="KW-0521">NADP</keyword>
<dbReference type="Pfam" id="PF10604">
    <property type="entry name" value="Polyketide_cyc2"/>
    <property type="match status" value="1"/>
</dbReference>
<evidence type="ECO:0000259" key="3">
    <source>
        <dbReference type="SMART" id="SM00829"/>
    </source>
</evidence>
<dbReference type="SMART" id="SM00829">
    <property type="entry name" value="PKS_ER"/>
    <property type="match status" value="1"/>
</dbReference>
<dbReference type="EMBL" id="JAUKVY010000018">
    <property type="protein sequence ID" value="MDO1535162.1"/>
    <property type="molecule type" value="Genomic_DNA"/>
</dbReference>
<dbReference type="InterPro" id="IPR020843">
    <property type="entry name" value="ER"/>
</dbReference>
<evidence type="ECO:0000256" key="2">
    <source>
        <dbReference type="ARBA" id="ARBA00023002"/>
    </source>
</evidence>
<proteinExistence type="predicted"/>
<dbReference type="Gene3D" id="3.30.530.20">
    <property type="match status" value="1"/>
</dbReference>
<sequence>MLQKVVRSAIIDAPIERVWTVLRDFNSHDQWHSAIETSHIEGGERSDQVGCVRNFTLKDGHHIREQLLTLSDREHQSTYCIVEASLPLQRYVATVTLKPVTDGNRTFWHWMSSFATPPGMERELHDTVAQGVYETGFEDLRRYLRGGADQRSRGAGPMPTALPVPTRRIGVARHGGPDVLWPQNAEAAAPGAGEVRIRQRAVGVNFIDVYLRRGWVPTMFPVSEGAPGVPGMEAAGGVLDVGPQVSGFLPGDRVAYLGPVPGAYCGVRSVPADWVVRLPPEIEDETAAALLLKGITADYLLHDLGHVQRGTRLLVHAAAGGVGLLVCAWARRLGAVVIGTVSSEDKARVAREHGCEHVIVTRDYRFAEAVQRVCGGADVVIDGLGDAARDENLAALARRGHWISLGQASGPLAPLAPDALVAKSLSFSRPVVFDYVATQAQLAERAQRVWQALADGAIRLPPIERFPLDAAAEAHARLESRASIGALVLLP</sequence>
<keyword evidence="5" id="KW-1185">Reference proteome</keyword>
<reference evidence="4" key="1">
    <citation type="submission" date="2023-06" db="EMBL/GenBank/DDBJ databases">
        <authorList>
            <person name="Jiang Y."/>
            <person name="Liu Q."/>
        </authorList>
    </citation>
    <scope>NUCLEOTIDE SEQUENCE</scope>
    <source>
        <strain evidence="4">CGMCC 1.12090</strain>
    </source>
</reference>
<dbReference type="InterPro" id="IPR023393">
    <property type="entry name" value="START-like_dom_sf"/>
</dbReference>
<dbReference type="InterPro" id="IPR013154">
    <property type="entry name" value="ADH-like_N"/>
</dbReference>
<organism evidence="4 5">
    <name type="scientific">Variovorax ginsengisoli</name>
    <dbReference type="NCBI Taxonomy" id="363844"/>
    <lineage>
        <taxon>Bacteria</taxon>
        <taxon>Pseudomonadati</taxon>
        <taxon>Pseudomonadota</taxon>
        <taxon>Betaproteobacteria</taxon>
        <taxon>Burkholderiales</taxon>
        <taxon>Comamonadaceae</taxon>
        <taxon>Variovorax</taxon>
    </lineage>
</organism>
<comment type="caution">
    <text evidence="4">The sequence shown here is derived from an EMBL/GenBank/DDBJ whole genome shotgun (WGS) entry which is preliminary data.</text>
</comment>
<dbReference type="SUPFAM" id="SSF50129">
    <property type="entry name" value="GroES-like"/>
    <property type="match status" value="1"/>
</dbReference>
<feature type="domain" description="Enoyl reductase (ER)" evidence="3">
    <location>
        <begin position="175"/>
        <end position="489"/>
    </location>
</feature>
<dbReference type="PANTHER" id="PTHR48106:SF13">
    <property type="entry name" value="QUINONE OXIDOREDUCTASE-RELATED"/>
    <property type="match status" value="1"/>
</dbReference>
<dbReference type="CDD" id="cd07821">
    <property type="entry name" value="PYR_PYL_RCAR_like"/>
    <property type="match status" value="1"/>
</dbReference>
<evidence type="ECO:0000313" key="4">
    <source>
        <dbReference type="EMBL" id="MDO1535162.1"/>
    </source>
</evidence>
<dbReference type="Gene3D" id="3.40.50.720">
    <property type="entry name" value="NAD(P)-binding Rossmann-like Domain"/>
    <property type="match status" value="1"/>
</dbReference>
<evidence type="ECO:0000313" key="5">
    <source>
        <dbReference type="Proteomes" id="UP001169027"/>
    </source>
</evidence>
<dbReference type="Pfam" id="PF08240">
    <property type="entry name" value="ADH_N"/>
    <property type="match status" value="1"/>
</dbReference>
<dbReference type="InterPro" id="IPR011032">
    <property type="entry name" value="GroES-like_sf"/>
</dbReference>
<dbReference type="InterPro" id="IPR047618">
    <property type="entry name" value="QOR-like"/>
</dbReference>
<dbReference type="InterPro" id="IPR013149">
    <property type="entry name" value="ADH-like_C"/>
</dbReference>
<name>A0ABT8SB04_9BURK</name>
<keyword evidence="2" id="KW-0560">Oxidoreductase</keyword>
<dbReference type="InterPro" id="IPR036291">
    <property type="entry name" value="NAD(P)-bd_dom_sf"/>
</dbReference>
<dbReference type="SUPFAM" id="SSF55961">
    <property type="entry name" value="Bet v1-like"/>
    <property type="match status" value="1"/>
</dbReference>
<gene>
    <name evidence="4" type="ORF">Q2T77_22970</name>
</gene>
<dbReference type="Proteomes" id="UP001169027">
    <property type="component" value="Unassembled WGS sequence"/>
</dbReference>
<evidence type="ECO:0000256" key="1">
    <source>
        <dbReference type="ARBA" id="ARBA00022857"/>
    </source>
</evidence>
<accession>A0ABT8SB04</accession>
<dbReference type="CDD" id="cd05286">
    <property type="entry name" value="QOR2"/>
    <property type="match status" value="1"/>
</dbReference>
<dbReference type="InterPro" id="IPR019587">
    <property type="entry name" value="Polyketide_cyclase/dehydratase"/>
</dbReference>
<dbReference type="Gene3D" id="3.90.180.10">
    <property type="entry name" value="Medium-chain alcohol dehydrogenases, catalytic domain"/>
    <property type="match status" value="1"/>
</dbReference>